<evidence type="ECO:0000313" key="6">
    <source>
        <dbReference type="Proteomes" id="UP000500890"/>
    </source>
</evidence>
<dbReference type="InterPro" id="IPR000914">
    <property type="entry name" value="SBP_5_dom"/>
</dbReference>
<proteinExistence type="inferred from homology"/>
<protein>
    <submittedName>
        <fullName evidence="5">Oligopeptide ABC transporter substrate-binding protein</fullName>
    </submittedName>
</protein>
<dbReference type="KEGG" id="vah:G7081_03270"/>
<feature type="domain" description="Solute-binding protein family 5" evidence="4">
    <location>
        <begin position="108"/>
        <end position="497"/>
    </location>
</feature>
<dbReference type="AlphaFoldDB" id="A0A6G8AM57"/>
<dbReference type="GO" id="GO:1904680">
    <property type="term" value="F:peptide transmembrane transporter activity"/>
    <property type="evidence" value="ECO:0007669"/>
    <property type="project" value="TreeGrafter"/>
</dbReference>
<gene>
    <name evidence="5" type="ORF">G7081_03270</name>
</gene>
<dbReference type="GO" id="GO:0015833">
    <property type="term" value="P:peptide transport"/>
    <property type="evidence" value="ECO:0007669"/>
    <property type="project" value="TreeGrafter"/>
</dbReference>
<dbReference type="EMBL" id="CP049886">
    <property type="protein sequence ID" value="QIL46161.1"/>
    <property type="molecule type" value="Genomic_DNA"/>
</dbReference>
<organism evidence="5 6">
    <name type="scientific">Vagococcus coleopterorum</name>
    <dbReference type="NCBI Taxonomy" id="2714946"/>
    <lineage>
        <taxon>Bacteria</taxon>
        <taxon>Bacillati</taxon>
        <taxon>Bacillota</taxon>
        <taxon>Bacilli</taxon>
        <taxon>Lactobacillales</taxon>
        <taxon>Enterococcaceae</taxon>
        <taxon>Vagococcus</taxon>
    </lineage>
</organism>
<evidence type="ECO:0000256" key="3">
    <source>
        <dbReference type="ARBA" id="ARBA00022729"/>
    </source>
</evidence>
<name>A0A6G8AM57_9ENTE</name>
<dbReference type="GO" id="GO:0043190">
    <property type="term" value="C:ATP-binding cassette (ABC) transporter complex"/>
    <property type="evidence" value="ECO:0007669"/>
    <property type="project" value="InterPro"/>
</dbReference>
<dbReference type="GO" id="GO:0042597">
    <property type="term" value="C:periplasmic space"/>
    <property type="evidence" value="ECO:0007669"/>
    <property type="project" value="UniProtKB-ARBA"/>
</dbReference>
<dbReference type="CDD" id="cd08510">
    <property type="entry name" value="PBP2_Lactococcal_OppA_like"/>
    <property type="match status" value="1"/>
</dbReference>
<dbReference type="RefSeq" id="WP_166007362.1">
    <property type="nucleotide sequence ID" value="NZ_CP049886.1"/>
</dbReference>
<keyword evidence="3" id="KW-0732">Signal</keyword>
<keyword evidence="2" id="KW-0813">Transport</keyword>
<dbReference type="PANTHER" id="PTHR30290:SF9">
    <property type="entry name" value="OLIGOPEPTIDE-BINDING PROTEIN APPA"/>
    <property type="match status" value="1"/>
</dbReference>
<dbReference type="PANTHER" id="PTHR30290">
    <property type="entry name" value="PERIPLASMIC BINDING COMPONENT OF ABC TRANSPORTER"/>
    <property type="match status" value="1"/>
</dbReference>
<dbReference type="InterPro" id="IPR030678">
    <property type="entry name" value="Peptide/Ni-bd"/>
</dbReference>
<accession>A0A6G8AM57</accession>
<keyword evidence="6" id="KW-1185">Reference proteome</keyword>
<sequence>MKRLWGIISVVLLVGLVLVGCGKKPAANKEVEKIDPDSLPIAVSNKEKDVSDGTLDIAMVMDSPFQGLFSTEFSSDDYDAQFLRFTGNEMFSSDENFSVTDDGAATLKLDIDNKTATITIKDGVTWSDGEAVKAEDIIYPYEIIASKDYTGIRYDTNFMNVVGIEDYHNGKADTISGIKEIDDKTVEISYQKMTPSMRQVGDAIWENIAPKHALKDIPIKDLESSDPVRKNPLSYGPYVISKVTPGESVEYQPNKFYFGNKPKLAKIVVTAVPSASIVEALKTKKYDIAMKMPTATFPTYKDVEGYEILGREDLSYTYLGFKMGKWDQDKGHVVFDAKSKMADVNLRKAIGYAMDNQSVADRFYNGLRSHGTTLIPPIFGKLHNEKIEGYIYDPEKSKTLLEEAGYKDVDGDGYVESPDGKELIINFASMSGGETAQPIADFQIQNWKDVGLHVELTTGRLIEFQSFYDKLKQDDPEVDMYAGAWALSSNPDPMSLYGPDALFNYSRYESKENDQALADIGSLESFDEAHQKEVYDKWQQFTFDDPFTIPTHYRYEVLPVSKRVTGLDWSRGTYQMWANVGVSSETR</sequence>
<evidence type="ECO:0000256" key="1">
    <source>
        <dbReference type="ARBA" id="ARBA00005695"/>
    </source>
</evidence>
<reference evidence="5 6" key="1">
    <citation type="submission" date="2020-03" db="EMBL/GenBank/DDBJ databases">
        <title>Vagococcus sp. nov., isolated from beetles.</title>
        <authorList>
            <person name="Hyun D.-W."/>
            <person name="Bae J.-W."/>
        </authorList>
    </citation>
    <scope>NUCLEOTIDE SEQUENCE [LARGE SCALE GENOMIC DNA]</scope>
    <source>
        <strain evidence="5 6">HDW17A</strain>
    </source>
</reference>
<evidence type="ECO:0000313" key="5">
    <source>
        <dbReference type="EMBL" id="QIL46161.1"/>
    </source>
</evidence>
<dbReference type="PIRSF" id="PIRSF002741">
    <property type="entry name" value="MppA"/>
    <property type="match status" value="1"/>
</dbReference>
<dbReference type="Pfam" id="PF00496">
    <property type="entry name" value="SBP_bac_5"/>
    <property type="match status" value="1"/>
</dbReference>
<dbReference type="Gene3D" id="3.10.105.10">
    <property type="entry name" value="Dipeptide-binding Protein, Domain 3"/>
    <property type="match status" value="1"/>
</dbReference>
<evidence type="ECO:0000256" key="2">
    <source>
        <dbReference type="ARBA" id="ARBA00022448"/>
    </source>
</evidence>
<dbReference type="SUPFAM" id="SSF53850">
    <property type="entry name" value="Periplasmic binding protein-like II"/>
    <property type="match status" value="1"/>
</dbReference>
<dbReference type="PROSITE" id="PS51257">
    <property type="entry name" value="PROKAR_LIPOPROTEIN"/>
    <property type="match status" value="1"/>
</dbReference>
<dbReference type="Gene3D" id="3.40.190.10">
    <property type="entry name" value="Periplasmic binding protein-like II"/>
    <property type="match status" value="1"/>
</dbReference>
<dbReference type="InterPro" id="IPR039424">
    <property type="entry name" value="SBP_5"/>
</dbReference>
<comment type="similarity">
    <text evidence="1">Belongs to the bacterial solute-binding protein 5 family.</text>
</comment>
<evidence type="ECO:0000259" key="4">
    <source>
        <dbReference type="Pfam" id="PF00496"/>
    </source>
</evidence>
<dbReference type="Proteomes" id="UP000500890">
    <property type="component" value="Chromosome"/>
</dbReference>